<keyword evidence="6" id="KW-1185">Reference proteome</keyword>
<feature type="domain" description="Leucine-binding protein" evidence="4">
    <location>
        <begin position="38"/>
        <end position="346"/>
    </location>
</feature>
<dbReference type="KEGG" id="otd:J1M35_09130"/>
<evidence type="ECO:0000256" key="3">
    <source>
        <dbReference type="SAM" id="SignalP"/>
    </source>
</evidence>
<proteinExistence type="inferred from homology"/>
<dbReference type="InterPro" id="IPR028081">
    <property type="entry name" value="Leu-bd"/>
</dbReference>
<protein>
    <submittedName>
        <fullName evidence="5">ABC transporter substrate-binding protein</fullName>
    </submittedName>
</protein>
<dbReference type="InterPro" id="IPR028082">
    <property type="entry name" value="Peripla_BP_I"/>
</dbReference>
<gene>
    <name evidence="5" type="ORF">J1M35_09130</name>
</gene>
<dbReference type="EMBL" id="CP071796">
    <property type="protein sequence ID" value="QTD47005.1"/>
    <property type="molecule type" value="Genomic_DNA"/>
</dbReference>
<comment type="similarity">
    <text evidence="1">Belongs to the leucine-binding protein family.</text>
</comment>
<dbReference type="Pfam" id="PF13458">
    <property type="entry name" value="Peripla_BP_6"/>
    <property type="match status" value="1"/>
</dbReference>
<dbReference type="PANTHER" id="PTHR47235">
    <property type="entry name" value="BLR6548 PROTEIN"/>
    <property type="match status" value="1"/>
</dbReference>
<sequence>MIPRFSVSPLAVTAITGAALLSYALPAQSVPAPAAHSVEVAQIVPLSGPLANVGKEVNTITRATLDDFNKSSRAAQIVLKTYDDGNAADKSTQLATQAVGSAQALVSCFGSVGCMAQQKASAAAGVPLIGPIAGAAPLRGKAASTTYAVRASAASEVARLLGFATTMGLTEVGVLVQDDGFGRSYAAELDKLAASYPKLKITRSTLNPASADYGKSVADLMAGQPKVLLLMANAAHSTQFMTAWKAKGALPFVLNLAGQANAQFASRMKGYVGAAAFATVTPSPWETKIDAQREYQRIAKSVGLAPSYLGFESYLNARALIEAVTQAKSSGKAELVRWLDNAPRLDLGGYSVSYSGDKLGSNFTDMALLLPDGTYRH</sequence>
<reference evidence="5" key="1">
    <citation type="submission" date="2021-03" db="EMBL/GenBank/DDBJ databases">
        <title>Ottowia sp. 27C isolated from the cloaca of a Giant Asian pond turtle (Heosemys grandis).</title>
        <authorList>
            <person name="Spergser J."/>
            <person name="Busse H.-J."/>
        </authorList>
    </citation>
    <scope>NUCLEOTIDE SEQUENCE</scope>
    <source>
        <strain evidence="5">27C</strain>
    </source>
</reference>
<dbReference type="PANTHER" id="PTHR47235:SF1">
    <property type="entry name" value="BLR6548 PROTEIN"/>
    <property type="match status" value="1"/>
</dbReference>
<feature type="signal peptide" evidence="3">
    <location>
        <begin position="1"/>
        <end position="29"/>
    </location>
</feature>
<evidence type="ECO:0000313" key="5">
    <source>
        <dbReference type="EMBL" id="QTD47005.1"/>
    </source>
</evidence>
<organism evidence="5 6">
    <name type="scientific">Ottowia testudinis</name>
    <dbReference type="NCBI Taxonomy" id="2816950"/>
    <lineage>
        <taxon>Bacteria</taxon>
        <taxon>Pseudomonadati</taxon>
        <taxon>Pseudomonadota</taxon>
        <taxon>Betaproteobacteria</taxon>
        <taxon>Burkholderiales</taxon>
        <taxon>Comamonadaceae</taxon>
        <taxon>Ottowia</taxon>
    </lineage>
</organism>
<accession>A0A975CIV7</accession>
<evidence type="ECO:0000313" key="6">
    <source>
        <dbReference type="Proteomes" id="UP000663903"/>
    </source>
</evidence>
<evidence type="ECO:0000256" key="1">
    <source>
        <dbReference type="ARBA" id="ARBA00010062"/>
    </source>
</evidence>
<dbReference type="Gene3D" id="3.40.50.2300">
    <property type="match status" value="2"/>
</dbReference>
<keyword evidence="2 3" id="KW-0732">Signal</keyword>
<dbReference type="Proteomes" id="UP000663903">
    <property type="component" value="Chromosome"/>
</dbReference>
<dbReference type="AlphaFoldDB" id="A0A975CIV7"/>
<dbReference type="RefSeq" id="WP_208010901.1">
    <property type="nucleotide sequence ID" value="NZ_CP071796.1"/>
</dbReference>
<name>A0A975CIV7_9BURK</name>
<dbReference type="SUPFAM" id="SSF53822">
    <property type="entry name" value="Periplasmic binding protein-like I"/>
    <property type="match status" value="1"/>
</dbReference>
<feature type="chain" id="PRO_5037915059" evidence="3">
    <location>
        <begin position="30"/>
        <end position="377"/>
    </location>
</feature>
<evidence type="ECO:0000259" key="4">
    <source>
        <dbReference type="Pfam" id="PF13458"/>
    </source>
</evidence>
<evidence type="ECO:0000256" key="2">
    <source>
        <dbReference type="ARBA" id="ARBA00022729"/>
    </source>
</evidence>